<gene>
    <name evidence="2" type="ORF">RF11_08412</name>
</gene>
<dbReference type="EMBL" id="JWZT01000705">
    <property type="protein sequence ID" value="KII73689.1"/>
    <property type="molecule type" value="Genomic_DNA"/>
</dbReference>
<proteinExistence type="predicted"/>
<evidence type="ECO:0000256" key="1">
    <source>
        <dbReference type="SAM" id="MobiDB-lite"/>
    </source>
</evidence>
<keyword evidence="3" id="KW-1185">Reference proteome</keyword>
<reference evidence="2 3" key="1">
    <citation type="journal article" date="2014" name="Genome Biol. Evol.">
        <title>The genome of the myxosporean Thelohanellus kitauei shows adaptations to nutrient acquisition within its fish host.</title>
        <authorList>
            <person name="Yang Y."/>
            <person name="Xiong J."/>
            <person name="Zhou Z."/>
            <person name="Huo F."/>
            <person name="Miao W."/>
            <person name="Ran C."/>
            <person name="Liu Y."/>
            <person name="Zhang J."/>
            <person name="Feng J."/>
            <person name="Wang M."/>
            <person name="Wang M."/>
            <person name="Wang L."/>
            <person name="Yao B."/>
        </authorList>
    </citation>
    <scope>NUCLEOTIDE SEQUENCE [LARGE SCALE GENOMIC DNA]</scope>
    <source>
        <strain evidence="2">Wuqing</strain>
    </source>
</reference>
<comment type="caution">
    <text evidence="2">The sequence shown here is derived from an EMBL/GenBank/DDBJ whole genome shotgun (WGS) entry which is preliminary data.</text>
</comment>
<name>A0A0C2J7A9_THEKT</name>
<feature type="compositionally biased region" description="Basic and acidic residues" evidence="1">
    <location>
        <begin position="10"/>
        <end position="22"/>
    </location>
</feature>
<evidence type="ECO:0000313" key="3">
    <source>
        <dbReference type="Proteomes" id="UP000031668"/>
    </source>
</evidence>
<dbReference type="AlphaFoldDB" id="A0A0C2J7A9"/>
<protein>
    <submittedName>
        <fullName evidence="2">Uncharacterized protein</fullName>
    </submittedName>
</protein>
<organism evidence="2 3">
    <name type="scientific">Thelohanellus kitauei</name>
    <name type="common">Myxosporean</name>
    <dbReference type="NCBI Taxonomy" id="669202"/>
    <lineage>
        <taxon>Eukaryota</taxon>
        <taxon>Metazoa</taxon>
        <taxon>Cnidaria</taxon>
        <taxon>Myxozoa</taxon>
        <taxon>Myxosporea</taxon>
        <taxon>Bivalvulida</taxon>
        <taxon>Platysporina</taxon>
        <taxon>Myxobolidae</taxon>
        <taxon>Thelohanellus</taxon>
    </lineage>
</organism>
<evidence type="ECO:0000313" key="2">
    <source>
        <dbReference type="EMBL" id="KII73689.1"/>
    </source>
</evidence>
<feature type="compositionally biased region" description="Basic and acidic residues" evidence="1">
    <location>
        <begin position="31"/>
        <end position="43"/>
    </location>
</feature>
<feature type="region of interest" description="Disordered" evidence="1">
    <location>
        <begin position="1"/>
        <end position="57"/>
    </location>
</feature>
<sequence length="182" mass="21187">MTTLMIMPRKQSDKSSSEEGFDRSGPSNMDPPRKIRPADKAQTDTDATSEFGDIDVDTEPETGFKQTVFRKGKRAHEEMDGGKLNAQDAVSFHFWYFLLRQLFRHRSLLTLSEESEALFLVMFHENGEVFHNEQMLQECKRIFEQLCPIPDKNISFVPPLNLTFFVINLELRYIPTYNQIFI</sequence>
<dbReference type="Proteomes" id="UP000031668">
    <property type="component" value="Unassembled WGS sequence"/>
</dbReference>
<accession>A0A0C2J7A9</accession>